<sequence length="78" mass="8868">MHGKGFIQAKYRWPVNGLHTEVQIQIAVHAKFIQRQQNTRSQAAPEQALVQKTIVTLKMYSPLHHFAGVSAKPLQFAF</sequence>
<organism evidence="1">
    <name type="scientific">Serratia fonticola</name>
    <dbReference type="NCBI Taxonomy" id="47917"/>
    <lineage>
        <taxon>Bacteria</taxon>
        <taxon>Pseudomonadati</taxon>
        <taxon>Pseudomonadota</taxon>
        <taxon>Gammaproteobacteria</taxon>
        <taxon>Enterobacterales</taxon>
        <taxon>Yersiniaceae</taxon>
        <taxon>Serratia</taxon>
    </lineage>
</organism>
<dbReference type="AlphaFoldDB" id="A0A4U9V2E8"/>
<proteinExistence type="predicted"/>
<protein>
    <submittedName>
        <fullName evidence="1">Uncharacterized protein</fullName>
    </submittedName>
</protein>
<accession>A0A4U9V2E8</accession>
<name>A0A4U9V2E8_SERFO</name>
<evidence type="ECO:0000313" key="1">
    <source>
        <dbReference type="EMBL" id="VTR38959.1"/>
    </source>
</evidence>
<dbReference type="EMBL" id="CABEEZ010000096">
    <property type="protein sequence ID" value="VTR38959.1"/>
    <property type="molecule type" value="Genomic_DNA"/>
</dbReference>
<gene>
    <name evidence="1" type="ORF">NCTC12965_04303</name>
</gene>
<reference evidence="1" key="1">
    <citation type="submission" date="2019-05" db="EMBL/GenBank/DDBJ databases">
        <authorList>
            <consortium name="Pathogen Informatics"/>
        </authorList>
    </citation>
    <scope>NUCLEOTIDE SEQUENCE [LARGE SCALE GENOMIC DNA]</scope>
    <source>
        <strain evidence="1">NCTC12965</strain>
    </source>
</reference>